<name>A0ABV3XIL1_9ACTN</name>
<evidence type="ECO:0000313" key="2">
    <source>
        <dbReference type="EMBL" id="MEX5720241.1"/>
    </source>
</evidence>
<evidence type="ECO:0000313" key="3">
    <source>
        <dbReference type="Proteomes" id="UP001560045"/>
    </source>
</evidence>
<dbReference type="RefSeq" id="WP_369208873.1">
    <property type="nucleotide sequence ID" value="NZ_JBFNXQ010000064.1"/>
</dbReference>
<gene>
    <name evidence="2" type="ORF">ABQ292_17915</name>
</gene>
<sequence>MNADGTPSSTASLQQRTTPDDGVLGDQGTTGWAMQAEQLAAPGETLTVTRVAHGGSPTLLHGYASCLVRADGRDF</sequence>
<dbReference type="EMBL" id="JBFNXQ010000064">
    <property type="protein sequence ID" value="MEX5720241.1"/>
    <property type="molecule type" value="Genomic_DNA"/>
</dbReference>
<comment type="caution">
    <text evidence="2">The sequence shown here is derived from an EMBL/GenBank/DDBJ whole genome shotgun (WGS) entry which is preliminary data.</text>
</comment>
<dbReference type="Proteomes" id="UP001560045">
    <property type="component" value="Unassembled WGS sequence"/>
</dbReference>
<reference evidence="2 3" key="1">
    <citation type="submission" date="2024-06" db="EMBL/GenBank/DDBJ databases">
        <title>Draft genome sequence of Geodermatophilus badlandi, a novel member of the Geodermatophilaceae isolated from badland sedimentary rocks in the Red desert, Wyoming, USA.</title>
        <authorList>
            <person name="Ben Tekaya S."/>
            <person name="Nouioui I."/>
            <person name="Flores G.M."/>
            <person name="Shaal M.N."/>
            <person name="Bredoire F."/>
            <person name="Basile F."/>
            <person name="Van Diepen L."/>
            <person name="Ward N.L."/>
        </authorList>
    </citation>
    <scope>NUCLEOTIDE SEQUENCE [LARGE SCALE GENOMIC DNA]</scope>
    <source>
        <strain evidence="2 3">WL48A</strain>
    </source>
</reference>
<keyword evidence="3" id="KW-1185">Reference proteome</keyword>
<feature type="region of interest" description="Disordered" evidence="1">
    <location>
        <begin position="1"/>
        <end position="29"/>
    </location>
</feature>
<feature type="compositionally biased region" description="Polar residues" evidence="1">
    <location>
        <begin position="1"/>
        <end position="17"/>
    </location>
</feature>
<evidence type="ECO:0000256" key="1">
    <source>
        <dbReference type="SAM" id="MobiDB-lite"/>
    </source>
</evidence>
<proteinExistence type="predicted"/>
<organism evidence="2 3">
    <name type="scientific">Geodermatophilus maliterrae</name>
    <dbReference type="NCBI Taxonomy" id="3162531"/>
    <lineage>
        <taxon>Bacteria</taxon>
        <taxon>Bacillati</taxon>
        <taxon>Actinomycetota</taxon>
        <taxon>Actinomycetes</taxon>
        <taxon>Geodermatophilales</taxon>
        <taxon>Geodermatophilaceae</taxon>
        <taxon>Geodermatophilus</taxon>
    </lineage>
</organism>
<accession>A0ABV3XIL1</accession>
<protein>
    <submittedName>
        <fullName evidence="2">Uncharacterized protein</fullName>
    </submittedName>
</protein>